<dbReference type="AlphaFoldDB" id="A0A835U8K7"/>
<evidence type="ECO:0000256" key="1">
    <source>
        <dbReference type="SAM" id="MobiDB-lite"/>
    </source>
</evidence>
<feature type="compositionally biased region" description="Pro residues" evidence="1">
    <location>
        <begin position="1"/>
        <end position="10"/>
    </location>
</feature>
<feature type="region of interest" description="Disordered" evidence="1">
    <location>
        <begin position="290"/>
        <end position="357"/>
    </location>
</feature>
<sequence length="357" mass="38664">MKPPPPPPPARTGITTSSPGRVEKLPTPGLARLLGGKGGIRTRVRSSLPHTSPLFPSRTRSASRSASSVNAGEEGEPSSPKVTCIGQVRIKSTKKLPTCGSFESNARKEKQRGAREMRYHCFIKTLLCSVCLRRRQSTEDSGGRTPRTLWWRWFNRNAGNQWRTEGIGQPEAEIDPLARPPPLRASRMGGINFDSEAMGESTAAFLYPAPLRCLENRGICKLGREEVDESEEVETTTAPPKNALILMRCRSASHSRSSNLATNISASRFLSIAGGDGCQENTCCRVKEGGKTTKSNDRGCHGRKKEIDDKGTSSRPLCLERSKSEPAKKAARLLAPETTECSTDGGGGNGRSPILGH</sequence>
<comment type="caution">
    <text evidence="2">The sequence shown here is derived from an EMBL/GenBank/DDBJ whole genome shotgun (WGS) entry which is preliminary data.</text>
</comment>
<feature type="compositionally biased region" description="Low complexity" evidence="1">
    <location>
        <begin position="57"/>
        <end position="68"/>
    </location>
</feature>
<feature type="compositionally biased region" description="Basic and acidic residues" evidence="1">
    <location>
        <begin position="290"/>
        <end position="328"/>
    </location>
</feature>
<dbReference type="EMBL" id="JADCNL010000014">
    <property type="protein sequence ID" value="KAG0452422.1"/>
    <property type="molecule type" value="Genomic_DNA"/>
</dbReference>
<dbReference type="PANTHER" id="PTHR33448">
    <property type="entry name" value="CHLOROPLAST PROTEIN HCF243-RELATED"/>
    <property type="match status" value="1"/>
</dbReference>
<gene>
    <name evidence="2" type="ORF">HPP92_025086</name>
</gene>
<accession>A0A835U8K7</accession>
<feature type="region of interest" description="Disordered" evidence="1">
    <location>
        <begin position="1"/>
        <end position="83"/>
    </location>
</feature>
<keyword evidence="3" id="KW-1185">Reference proteome</keyword>
<proteinExistence type="predicted"/>
<dbReference type="PANTHER" id="PTHR33448:SF10">
    <property type="entry name" value="PROTAMINE P1 FAMILY PROTEIN"/>
    <property type="match status" value="1"/>
</dbReference>
<organism evidence="2 3">
    <name type="scientific">Vanilla planifolia</name>
    <name type="common">Vanilla</name>
    <dbReference type="NCBI Taxonomy" id="51239"/>
    <lineage>
        <taxon>Eukaryota</taxon>
        <taxon>Viridiplantae</taxon>
        <taxon>Streptophyta</taxon>
        <taxon>Embryophyta</taxon>
        <taxon>Tracheophyta</taxon>
        <taxon>Spermatophyta</taxon>
        <taxon>Magnoliopsida</taxon>
        <taxon>Liliopsida</taxon>
        <taxon>Asparagales</taxon>
        <taxon>Orchidaceae</taxon>
        <taxon>Vanilloideae</taxon>
        <taxon>Vanilleae</taxon>
        <taxon>Vanilla</taxon>
    </lineage>
</organism>
<dbReference type="Proteomes" id="UP000636800">
    <property type="component" value="Unassembled WGS sequence"/>
</dbReference>
<protein>
    <submittedName>
        <fullName evidence="2">Uncharacterized protein</fullName>
    </submittedName>
</protein>
<reference evidence="2 3" key="1">
    <citation type="journal article" date="2020" name="Nat. Food">
        <title>A phased Vanilla planifolia genome enables genetic improvement of flavour and production.</title>
        <authorList>
            <person name="Hasing T."/>
            <person name="Tang H."/>
            <person name="Brym M."/>
            <person name="Khazi F."/>
            <person name="Huang T."/>
            <person name="Chambers A.H."/>
        </authorList>
    </citation>
    <scope>NUCLEOTIDE SEQUENCE [LARGE SCALE GENOMIC DNA]</scope>
    <source>
        <tissue evidence="2">Leaf</tissue>
    </source>
</reference>
<name>A0A835U8K7_VANPL</name>
<evidence type="ECO:0000313" key="3">
    <source>
        <dbReference type="Proteomes" id="UP000636800"/>
    </source>
</evidence>
<evidence type="ECO:0000313" key="2">
    <source>
        <dbReference type="EMBL" id="KAG0452422.1"/>
    </source>
</evidence>